<name>A0ABW1QXY0_9ACTN</name>
<evidence type="ECO:0000313" key="4">
    <source>
        <dbReference type="Proteomes" id="UP001596098"/>
    </source>
</evidence>
<dbReference type="Proteomes" id="UP001596098">
    <property type="component" value="Unassembled WGS sequence"/>
</dbReference>
<feature type="domain" description="DUF5709" evidence="2">
    <location>
        <begin position="99"/>
        <end position="142"/>
    </location>
</feature>
<dbReference type="EMBL" id="JBHSQI010000005">
    <property type="protein sequence ID" value="MFC6154103.1"/>
    <property type="molecule type" value="Genomic_DNA"/>
</dbReference>
<feature type="region of interest" description="Disordered" evidence="1">
    <location>
        <begin position="1"/>
        <end position="123"/>
    </location>
</feature>
<sequence>MSDPDTPDVYGEYSVDEENQPHGDGDSQVGDRGLKDPLEEGYSPPEKWSVAQGFGNTPAEALQGESLEQRMAQEEPEPDPYAAAEAAEDLDLEPVDDGEVGDERSGRLADRGEGASHVLGEDVGIDGAGASAEEAAMHVVHDIVDPDDLDT</sequence>
<accession>A0ABW1QXY0</accession>
<dbReference type="InterPro" id="IPR043763">
    <property type="entry name" value="DUF5709"/>
</dbReference>
<evidence type="ECO:0000256" key="1">
    <source>
        <dbReference type="SAM" id="MobiDB-lite"/>
    </source>
</evidence>
<gene>
    <name evidence="3" type="ORF">ACFPWU_10590</name>
</gene>
<dbReference type="Pfam" id="PF18970">
    <property type="entry name" value="DUF5709"/>
    <property type="match status" value="1"/>
</dbReference>
<comment type="caution">
    <text evidence="3">The sequence shown here is derived from an EMBL/GenBank/DDBJ whole genome shotgun (WGS) entry which is preliminary data.</text>
</comment>
<proteinExistence type="predicted"/>
<dbReference type="RefSeq" id="WP_128221697.1">
    <property type="nucleotide sequence ID" value="NZ_CP034929.1"/>
</dbReference>
<organism evidence="3 4">
    <name type="scientific">Nocardioides yefusunii</name>
    <dbReference type="NCBI Taxonomy" id="2500546"/>
    <lineage>
        <taxon>Bacteria</taxon>
        <taxon>Bacillati</taxon>
        <taxon>Actinomycetota</taxon>
        <taxon>Actinomycetes</taxon>
        <taxon>Propionibacteriales</taxon>
        <taxon>Nocardioidaceae</taxon>
        <taxon>Nocardioides</taxon>
    </lineage>
</organism>
<evidence type="ECO:0000259" key="2">
    <source>
        <dbReference type="Pfam" id="PF18970"/>
    </source>
</evidence>
<feature type="compositionally biased region" description="Acidic residues" evidence="1">
    <location>
        <begin position="86"/>
        <end position="100"/>
    </location>
</feature>
<keyword evidence="4" id="KW-1185">Reference proteome</keyword>
<protein>
    <submittedName>
        <fullName evidence="3">DUF5709 domain-containing protein</fullName>
    </submittedName>
</protein>
<evidence type="ECO:0000313" key="3">
    <source>
        <dbReference type="EMBL" id="MFC6154103.1"/>
    </source>
</evidence>
<feature type="compositionally biased region" description="Basic and acidic residues" evidence="1">
    <location>
        <begin position="101"/>
        <end position="114"/>
    </location>
</feature>
<reference evidence="4" key="1">
    <citation type="journal article" date="2019" name="Int. J. Syst. Evol. Microbiol.">
        <title>The Global Catalogue of Microorganisms (GCM) 10K type strain sequencing project: providing services to taxonomists for standard genome sequencing and annotation.</title>
        <authorList>
            <consortium name="The Broad Institute Genomics Platform"/>
            <consortium name="The Broad Institute Genome Sequencing Center for Infectious Disease"/>
            <person name="Wu L."/>
            <person name="Ma J."/>
        </authorList>
    </citation>
    <scope>NUCLEOTIDE SEQUENCE [LARGE SCALE GENOMIC DNA]</scope>
    <source>
        <strain evidence="4">DFY28</strain>
    </source>
</reference>